<evidence type="ECO:0000313" key="2">
    <source>
        <dbReference type="EMBL" id="GIJ45886.1"/>
    </source>
</evidence>
<dbReference type="RefSeq" id="WP_203899418.1">
    <property type="nucleotide sequence ID" value="NZ_BOPF01000008.1"/>
</dbReference>
<dbReference type="EMBL" id="BOPF01000008">
    <property type="protein sequence ID" value="GIJ45886.1"/>
    <property type="molecule type" value="Genomic_DNA"/>
</dbReference>
<sequence>MHEFPVSGPIRASITISAGDVTVTAEERDTATVTVEPYDSGGAAREAVEQTRVTFDDGELRVETPQSGWIWRRGWRVRVHARIPFDSELRVSAGAADTRANGRYSTAQVALASGDLILDDVTGAANITTASGDVHVGTVGGDLQVQSAAGDARVGAVGGDALLHSASGHLRVGTLAGSVTARSAAGDIELRETRQGELRLYSASGDIAIGVAPGTALRLDLNTLSGRTHSDLPVGDTPPTGRGTDLEINARSLSGNVSVFRAAAPKVSTEKAA</sequence>
<feature type="domain" description="DUF4097" evidence="1">
    <location>
        <begin position="13"/>
        <end position="232"/>
    </location>
</feature>
<gene>
    <name evidence="2" type="ORF">Val02_27720</name>
</gene>
<dbReference type="Pfam" id="PF13349">
    <property type="entry name" value="DUF4097"/>
    <property type="match status" value="1"/>
</dbReference>
<dbReference type="AlphaFoldDB" id="A0A8J3YIT6"/>
<organism evidence="2 3">
    <name type="scientific">Virgisporangium aliadipatigenens</name>
    <dbReference type="NCBI Taxonomy" id="741659"/>
    <lineage>
        <taxon>Bacteria</taxon>
        <taxon>Bacillati</taxon>
        <taxon>Actinomycetota</taxon>
        <taxon>Actinomycetes</taxon>
        <taxon>Micromonosporales</taxon>
        <taxon>Micromonosporaceae</taxon>
        <taxon>Virgisporangium</taxon>
    </lineage>
</organism>
<dbReference type="PANTHER" id="PTHR34094:SF1">
    <property type="entry name" value="PROTEIN FAM185A"/>
    <property type="match status" value="1"/>
</dbReference>
<name>A0A8J3YIT6_9ACTN</name>
<proteinExistence type="predicted"/>
<accession>A0A8J3YIT6</accession>
<comment type="caution">
    <text evidence="2">The sequence shown here is derived from an EMBL/GenBank/DDBJ whole genome shotgun (WGS) entry which is preliminary data.</text>
</comment>
<evidence type="ECO:0000313" key="3">
    <source>
        <dbReference type="Proteomes" id="UP000619260"/>
    </source>
</evidence>
<keyword evidence="3" id="KW-1185">Reference proteome</keyword>
<protein>
    <recommendedName>
        <fullName evidence="1">DUF4097 domain-containing protein</fullName>
    </recommendedName>
</protein>
<evidence type="ECO:0000259" key="1">
    <source>
        <dbReference type="Pfam" id="PF13349"/>
    </source>
</evidence>
<dbReference type="Proteomes" id="UP000619260">
    <property type="component" value="Unassembled WGS sequence"/>
</dbReference>
<dbReference type="PANTHER" id="PTHR34094">
    <property type="match status" value="1"/>
</dbReference>
<reference evidence="2" key="1">
    <citation type="submission" date="2021-01" db="EMBL/GenBank/DDBJ databases">
        <title>Whole genome shotgun sequence of Virgisporangium aliadipatigenens NBRC 105644.</title>
        <authorList>
            <person name="Komaki H."/>
            <person name="Tamura T."/>
        </authorList>
    </citation>
    <scope>NUCLEOTIDE SEQUENCE</scope>
    <source>
        <strain evidence="2">NBRC 105644</strain>
    </source>
</reference>
<dbReference type="InterPro" id="IPR025164">
    <property type="entry name" value="Toastrack_DUF4097"/>
</dbReference>